<evidence type="ECO:0000256" key="3">
    <source>
        <dbReference type="ARBA" id="ARBA00023242"/>
    </source>
</evidence>
<dbReference type="Pfam" id="PF01918">
    <property type="entry name" value="Alba"/>
    <property type="match status" value="1"/>
</dbReference>
<dbReference type="GO" id="GO:0001682">
    <property type="term" value="P:tRNA 5'-leader removal"/>
    <property type="evidence" value="ECO:0007669"/>
    <property type="project" value="TreeGrafter"/>
</dbReference>
<accession>A0A9P1IJJ8</accession>
<dbReference type="EMBL" id="CANHGI010000003">
    <property type="protein sequence ID" value="CAI5446672.1"/>
    <property type="molecule type" value="Genomic_DNA"/>
</dbReference>
<dbReference type="SUPFAM" id="SSF82704">
    <property type="entry name" value="AlbA-like"/>
    <property type="match status" value="1"/>
</dbReference>
<gene>
    <name evidence="6" type="ORF">CAMP_LOCUS9309</name>
</gene>
<comment type="subcellular location">
    <subcellularLocation>
        <location evidence="1">Nucleus</location>
    </subcellularLocation>
</comment>
<evidence type="ECO:0000256" key="2">
    <source>
        <dbReference type="ARBA" id="ARBA00008018"/>
    </source>
</evidence>
<evidence type="ECO:0000259" key="5">
    <source>
        <dbReference type="Pfam" id="PF01918"/>
    </source>
</evidence>
<dbReference type="InterPro" id="IPR002775">
    <property type="entry name" value="DNA/RNA-bd_Alba-like"/>
</dbReference>
<dbReference type="PANTHER" id="PTHR13516:SF4">
    <property type="entry name" value="FI09323P"/>
    <property type="match status" value="1"/>
</dbReference>
<dbReference type="GO" id="GO:0005634">
    <property type="term" value="C:nucleus"/>
    <property type="evidence" value="ECO:0007669"/>
    <property type="project" value="UniProtKB-SubCell"/>
</dbReference>
<protein>
    <recommendedName>
        <fullName evidence="5">DNA/RNA-binding protein Alba-like domain-containing protein</fullName>
    </recommendedName>
</protein>
<comment type="similarity">
    <text evidence="2">Belongs to the histone-like Alba family.</text>
</comment>
<dbReference type="GO" id="GO:0000172">
    <property type="term" value="C:ribonuclease MRP complex"/>
    <property type="evidence" value="ECO:0007669"/>
    <property type="project" value="TreeGrafter"/>
</dbReference>
<evidence type="ECO:0000256" key="4">
    <source>
        <dbReference type="SAM" id="MobiDB-lite"/>
    </source>
</evidence>
<dbReference type="InterPro" id="IPR051958">
    <property type="entry name" value="Alba-like_NAB"/>
</dbReference>
<dbReference type="GO" id="GO:0003723">
    <property type="term" value="F:RNA binding"/>
    <property type="evidence" value="ECO:0007669"/>
    <property type="project" value="TreeGrafter"/>
</dbReference>
<feature type="region of interest" description="Disordered" evidence="4">
    <location>
        <begin position="146"/>
        <end position="200"/>
    </location>
</feature>
<proteinExistence type="inferred from homology"/>
<evidence type="ECO:0000313" key="6">
    <source>
        <dbReference type="EMBL" id="CAI5446672.1"/>
    </source>
</evidence>
<keyword evidence="7" id="KW-1185">Reference proteome</keyword>
<keyword evidence="3" id="KW-0539">Nucleus</keyword>
<dbReference type="Proteomes" id="UP001152747">
    <property type="component" value="Unassembled WGS sequence"/>
</dbReference>
<name>A0A9P1IJJ8_9PELO</name>
<feature type="compositionally biased region" description="Basic residues" evidence="4">
    <location>
        <begin position="151"/>
        <end position="162"/>
    </location>
</feature>
<dbReference type="AlphaFoldDB" id="A0A9P1IJJ8"/>
<sequence>MDNYIPADESVEEAENPFPDPFRDCKTMNVGKNAKFRHIIQHVDRFFEDDSNRFVIFKSIDGATDKAISCVEVFKSQAKIELYQWTKITYSKRVVLWKCLMEGPRDIRATIEVPVIFIVVSKDPFPGEFSCMSMQCSSDREIAFRPLNSSRPKKPTPKKVGNRKVGDGNKWSKPSGEQRKKEMKERSELLKEVENSSIGE</sequence>
<dbReference type="OrthoDB" id="424402at2759"/>
<feature type="domain" description="DNA/RNA-binding protein Alba-like" evidence="5">
    <location>
        <begin position="26"/>
        <end position="91"/>
    </location>
</feature>
<comment type="caution">
    <text evidence="6">The sequence shown here is derived from an EMBL/GenBank/DDBJ whole genome shotgun (WGS) entry which is preliminary data.</text>
</comment>
<feature type="compositionally biased region" description="Basic and acidic residues" evidence="4">
    <location>
        <begin position="176"/>
        <end position="194"/>
    </location>
</feature>
<reference evidence="6" key="1">
    <citation type="submission" date="2022-11" db="EMBL/GenBank/DDBJ databases">
        <authorList>
            <person name="Kikuchi T."/>
        </authorList>
    </citation>
    <scope>NUCLEOTIDE SEQUENCE</scope>
    <source>
        <strain evidence="6">PS1010</strain>
    </source>
</reference>
<dbReference type="InterPro" id="IPR036882">
    <property type="entry name" value="Alba-like_dom_sf"/>
</dbReference>
<dbReference type="PANTHER" id="PTHR13516">
    <property type="entry name" value="RIBONUCLEASE P SUBUNIT P25"/>
    <property type="match status" value="1"/>
</dbReference>
<organism evidence="6 7">
    <name type="scientific">Caenorhabditis angaria</name>
    <dbReference type="NCBI Taxonomy" id="860376"/>
    <lineage>
        <taxon>Eukaryota</taxon>
        <taxon>Metazoa</taxon>
        <taxon>Ecdysozoa</taxon>
        <taxon>Nematoda</taxon>
        <taxon>Chromadorea</taxon>
        <taxon>Rhabditida</taxon>
        <taxon>Rhabditina</taxon>
        <taxon>Rhabditomorpha</taxon>
        <taxon>Rhabditoidea</taxon>
        <taxon>Rhabditidae</taxon>
        <taxon>Peloderinae</taxon>
        <taxon>Caenorhabditis</taxon>
    </lineage>
</organism>
<evidence type="ECO:0000256" key="1">
    <source>
        <dbReference type="ARBA" id="ARBA00004123"/>
    </source>
</evidence>
<evidence type="ECO:0000313" key="7">
    <source>
        <dbReference type="Proteomes" id="UP001152747"/>
    </source>
</evidence>